<protein>
    <submittedName>
        <fullName evidence="1">Uncharacterized protein</fullName>
    </submittedName>
</protein>
<accession>A0ACC1SVG9</accession>
<name>A0ACC1SVG9_9HYPO</name>
<evidence type="ECO:0000313" key="1">
    <source>
        <dbReference type="EMBL" id="KAJ3547140.1"/>
    </source>
</evidence>
<keyword evidence="2" id="KW-1185">Reference proteome</keyword>
<dbReference type="Proteomes" id="UP001148629">
    <property type="component" value="Unassembled WGS sequence"/>
</dbReference>
<proteinExistence type="predicted"/>
<comment type="caution">
    <text evidence="1">The sequence shown here is derived from an EMBL/GenBank/DDBJ whole genome shotgun (WGS) entry which is preliminary data.</text>
</comment>
<dbReference type="EMBL" id="JANRMS010000089">
    <property type="protein sequence ID" value="KAJ3547140.1"/>
    <property type="molecule type" value="Genomic_DNA"/>
</dbReference>
<gene>
    <name evidence="1" type="ORF">NM208_g1669</name>
</gene>
<sequence>MDRTRSRKPKLEAGDQIARPKPPLRWTIERRRQLLACLNWCVTYGKDFFAVAGGYLGPVIGEEVSKKQIRRRLYREWQNYGRCPSYKELCEIGTTGLNLSEEDEEAIGDIVTSINNPFPRALRSRRTPVVLATPRKSSVVRFKPRIKLKITANRNTANDKPAEESFTPPVIEISDSPREESNEPAYSPLRLDDAVQAEIDATLPSPTPEQLPDTINPQEDELLKLKSENFRMTHELLEKRREIDELRGHAHNVLKDTALAALLAAAILELEAHPDTWQVLPLKLSEYIATDQSIPEGPQRLRHLDITTLESVVPEEAIMKGLTPPNVNSLAEFILRTLRFFLPPESQDIGLRPLHDHEMNASKSLDNTLSEALSLRLQLAKSTTHLKFFFFKPDTSFNPETMRLQDRPSASNLPVKLCLLPALFVRSVDEDTEALEDAISGSDPNYNRYLKKACEEDLESLSLLAKAVVVL</sequence>
<evidence type="ECO:0000313" key="2">
    <source>
        <dbReference type="Proteomes" id="UP001148629"/>
    </source>
</evidence>
<reference evidence="1" key="1">
    <citation type="submission" date="2022-08" db="EMBL/GenBank/DDBJ databases">
        <title>Genome Sequence of Fusarium decemcellulare.</title>
        <authorList>
            <person name="Buettner E."/>
        </authorList>
    </citation>
    <scope>NUCLEOTIDE SEQUENCE</scope>
    <source>
        <strain evidence="1">Babe19</strain>
    </source>
</reference>
<organism evidence="1 2">
    <name type="scientific">Fusarium decemcellulare</name>
    <dbReference type="NCBI Taxonomy" id="57161"/>
    <lineage>
        <taxon>Eukaryota</taxon>
        <taxon>Fungi</taxon>
        <taxon>Dikarya</taxon>
        <taxon>Ascomycota</taxon>
        <taxon>Pezizomycotina</taxon>
        <taxon>Sordariomycetes</taxon>
        <taxon>Hypocreomycetidae</taxon>
        <taxon>Hypocreales</taxon>
        <taxon>Nectriaceae</taxon>
        <taxon>Fusarium</taxon>
        <taxon>Fusarium decemcellulare species complex</taxon>
    </lineage>
</organism>